<dbReference type="InterPro" id="IPR001623">
    <property type="entry name" value="DnaJ_domain"/>
</dbReference>
<name>A0A6C0HLZ6_9ZZZZ</name>
<feature type="coiled-coil region" evidence="1">
    <location>
        <begin position="188"/>
        <end position="234"/>
    </location>
</feature>
<proteinExistence type="predicted"/>
<keyword evidence="1" id="KW-0175">Coiled coil</keyword>
<dbReference type="InterPro" id="IPR052276">
    <property type="entry name" value="Diphthamide-biosynth_chaperone"/>
</dbReference>
<evidence type="ECO:0000256" key="1">
    <source>
        <dbReference type="SAM" id="Coils"/>
    </source>
</evidence>
<evidence type="ECO:0000259" key="3">
    <source>
        <dbReference type="PROSITE" id="PS50076"/>
    </source>
</evidence>
<feature type="region of interest" description="Disordered" evidence="2">
    <location>
        <begin position="490"/>
        <end position="515"/>
    </location>
</feature>
<dbReference type="InterPro" id="IPR036869">
    <property type="entry name" value="J_dom_sf"/>
</dbReference>
<dbReference type="SUPFAM" id="SSF46565">
    <property type="entry name" value="Chaperone J-domain"/>
    <property type="match status" value="1"/>
</dbReference>
<feature type="region of interest" description="Disordered" evidence="2">
    <location>
        <begin position="27"/>
        <end position="77"/>
    </location>
</feature>
<sequence length="536" mass="62757">MGNDNSKATIENQQLIMQLQQQILQNTNPQQHHQNPQHQQHKQNQQHQQHHQNPQHQQNPQHHQNPQHQQNPQQPNNFINNILQNKKILAQIENNPIAKRKLLEKLLNEYRHLMTSQQTLKITEILNTLPPAQNSYTPNSRFSNPQNIAAHEASIPANMAFNSGTVPLDTTSRALQAKQQFTDTTMLKTHYRTELESEEAEYKRAEQQRRAEFLERQRLRRSQYQAKLIDLENNDIDAVKLFQLPAKYSLEQLKAAYKKLAMKSHPDRPNGNKEQFQLVTKCYMLLLEKYKNRESDRTFDDLRKGSKKYIEDQADTGDKPKYLDKNKFDLKMFNKIYEGNKLWDSNDDGYGDFMKSEKGESEAPTELFGNKFNLNVFNSTFEDHKERIRNNNDNKMQINEYKEPQELVSCATGFTDIDVFSKKIGDFSKPLPIGSNKNELAYTDLKTAYTGRGAFIDPSKVEYTAYKSVDELKRVRENVSYDMTPDEMAHYETRKQREAEEEETRQQRIRERDNVVTSTYSRLHERMLGYKGSAPA</sequence>
<dbReference type="PANTHER" id="PTHR44240:SF10">
    <property type="entry name" value="J DOMAIN-CONTAINING PROTEIN"/>
    <property type="match status" value="1"/>
</dbReference>
<accession>A0A6C0HLZ6</accession>
<evidence type="ECO:0000256" key="2">
    <source>
        <dbReference type="SAM" id="MobiDB-lite"/>
    </source>
</evidence>
<reference evidence="4" key="1">
    <citation type="journal article" date="2020" name="Nature">
        <title>Giant virus diversity and host interactions through global metagenomics.</title>
        <authorList>
            <person name="Schulz F."/>
            <person name="Roux S."/>
            <person name="Paez-Espino D."/>
            <person name="Jungbluth S."/>
            <person name="Walsh D.A."/>
            <person name="Denef V.J."/>
            <person name="McMahon K.D."/>
            <person name="Konstantinidis K.T."/>
            <person name="Eloe-Fadrosh E.A."/>
            <person name="Kyrpides N.C."/>
            <person name="Woyke T."/>
        </authorList>
    </citation>
    <scope>NUCLEOTIDE SEQUENCE</scope>
    <source>
        <strain evidence="4">GVMAG-M-3300023184-13</strain>
    </source>
</reference>
<dbReference type="Gene3D" id="1.10.287.110">
    <property type="entry name" value="DnaJ domain"/>
    <property type="match status" value="1"/>
</dbReference>
<feature type="compositionally biased region" description="Basic and acidic residues" evidence="2">
    <location>
        <begin position="490"/>
        <end position="514"/>
    </location>
</feature>
<dbReference type="SMART" id="SM00271">
    <property type="entry name" value="DnaJ"/>
    <property type="match status" value="1"/>
</dbReference>
<dbReference type="EMBL" id="MN739989">
    <property type="protein sequence ID" value="QHT81718.1"/>
    <property type="molecule type" value="Genomic_DNA"/>
</dbReference>
<dbReference type="CDD" id="cd06257">
    <property type="entry name" value="DnaJ"/>
    <property type="match status" value="1"/>
</dbReference>
<dbReference type="PANTHER" id="PTHR44240">
    <property type="entry name" value="DNAJ DOMAIN (PROKARYOTIC HEAT SHOCK PROTEIN)-RELATED"/>
    <property type="match status" value="1"/>
</dbReference>
<organism evidence="4">
    <name type="scientific">viral metagenome</name>
    <dbReference type="NCBI Taxonomy" id="1070528"/>
    <lineage>
        <taxon>unclassified sequences</taxon>
        <taxon>metagenomes</taxon>
        <taxon>organismal metagenomes</taxon>
    </lineage>
</organism>
<protein>
    <recommendedName>
        <fullName evidence="3">J domain-containing protein</fullName>
    </recommendedName>
</protein>
<feature type="domain" description="J" evidence="3">
    <location>
        <begin position="237"/>
        <end position="303"/>
    </location>
</feature>
<dbReference type="PROSITE" id="PS50076">
    <property type="entry name" value="DNAJ_2"/>
    <property type="match status" value="1"/>
</dbReference>
<dbReference type="AlphaFoldDB" id="A0A6C0HLZ6"/>
<evidence type="ECO:0000313" key="4">
    <source>
        <dbReference type="EMBL" id="QHT81718.1"/>
    </source>
</evidence>
<dbReference type="Pfam" id="PF00226">
    <property type="entry name" value="DnaJ"/>
    <property type="match status" value="1"/>
</dbReference>